<evidence type="ECO:0000313" key="2">
    <source>
        <dbReference type="EMBL" id="VEB38596.1"/>
    </source>
</evidence>
<evidence type="ECO:0000313" key="3">
    <source>
        <dbReference type="Proteomes" id="UP000277577"/>
    </source>
</evidence>
<gene>
    <name evidence="2" type="ORF">NCTC11976_02814</name>
</gene>
<keyword evidence="3" id="KW-1185">Reference proteome</keyword>
<accession>A0ABY6T8T5</accession>
<feature type="compositionally biased region" description="Polar residues" evidence="1">
    <location>
        <begin position="34"/>
        <end position="46"/>
    </location>
</feature>
<name>A0ABY6T8T5_9GAMM</name>
<proteinExistence type="predicted"/>
<dbReference type="Proteomes" id="UP000277577">
    <property type="component" value="Chromosome"/>
</dbReference>
<evidence type="ECO:0000256" key="1">
    <source>
        <dbReference type="SAM" id="MobiDB-lite"/>
    </source>
</evidence>
<protein>
    <submittedName>
        <fullName evidence="2">Uncharacterized protein</fullName>
    </submittedName>
</protein>
<sequence>MYFPKHWLNIAEHRKGIMVDCPAQGGSGKMVSSPKLNNTSADVPGK</sequence>
<dbReference type="EMBL" id="LR134173">
    <property type="protein sequence ID" value="VEB38596.1"/>
    <property type="molecule type" value="Genomic_DNA"/>
</dbReference>
<organism evidence="2 3">
    <name type="scientific">Legionella cherrii</name>
    <dbReference type="NCBI Taxonomy" id="28084"/>
    <lineage>
        <taxon>Bacteria</taxon>
        <taxon>Pseudomonadati</taxon>
        <taxon>Pseudomonadota</taxon>
        <taxon>Gammaproteobacteria</taxon>
        <taxon>Legionellales</taxon>
        <taxon>Legionellaceae</taxon>
        <taxon>Legionella</taxon>
    </lineage>
</organism>
<feature type="region of interest" description="Disordered" evidence="1">
    <location>
        <begin position="23"/>
        <end position="46"/>
    </location>
</feature>
<reference evidence="2 3" key="1">
    <citation type="submission" date="2018-12" db="EMBL/GenBank/DDBJ databases">
        <authorList>
            <consortium name="Pathogen Informatics"/>
        </authorList>
    </citation>
    <scope>NUCLEOTIDE SEQUENCE [LARGE SCALE GENOMIC DNA]</scope>
    <source>
        <strain evidence="2 3">NCTC11976</strain>
    </source>
</reference>